<dbReference type="Pfam" id="PF19263">
    <property type="entry name" value="DUF5906"/>
    <property type="match status" value="1"/>
</dbReference>
<gene>
    <name evidence="5" type="ORF">CD29_19215</name>
</gene>
<dbReference type="InterPro" id="IPR014818">
    <property type="entry name" value="Phage/plasmid_primase_P4_C"/>
</dbReference>
<dbReference type="InterPro" id="IPR006500">
    <property type="entry name" value="Helicase_put_C_phage/plasmid"/>
</dbReference>
<comment type="caution">
    <text evidence="5">The sequence shown here is derived from an EMBL/GenBank/DDBJ whole genome shotgun (WGS) entry which is preliminary data.</text>
</comment>
<dbReference type="PROSITE" id="PS51206">
    <property type="entry name" value="SF3_HELICASE_1"/>
    <property type="match status" value="1"/>
</dbReference>
<dbReference type="Gene3D" id="3.40.50.300">
    <property type="entry name" value="P-loop containing nucleotide triphosphate hydrolases"/>
    <property type="match status" value="1"/>
</dbReference>
<dbReference type="GO" id="GO:0005524">
    <property type="term" value="F:ATP binding"/>
    <property type="evidence" value="ECO:0007669"/>
    <property type="project" value="UniProtKB-KW"/>
</dbReference>
<keyword evidence="3" id="KW-0067">ATP-binding</keyword>
<feature type="domain" description="SF3 helicase" evidence="4">
    <location>
        <begin position="263"/>
        <end position="422"/>
    </location>
</feature>
<evidence type="ECO:0000256" key="1">
    <source>
        <dbReference type="ARBA" id="ARBA00022741"/>
    </source>
</evidence>
<dbReference type="InterPro" id="IPR014015">
    <property type="entry name" value="Helicase_SF3_DNA-vir"/>
</dbReference>
<dbReference type="InterPro" id="IPR027417">
    <property type="entry name" value="P-loop_NTPase"/>
</dbReference>
<protein>
    <recommendedName>
        <fullName evidence="4">SF3 helicase domain-containing protein</fullName>
    </recommendedName>
</protein>
<dbReference type="InterPro" id="IPR045455">
    <property type="entry name" value="NrS-1_pol-like_helicase"/>
</dbReference>
<dbReference type="NCBIfam" id="TIGR01613">
    <property type="entry name" value="primase_Cterm"/>
    <property type="match status" value="1"/>
</dbReference>
<organism evidence="5 6">
    <name type="scientific">Ureibacillus manganicus DSM 26584</name>
    <dbReference type="NCBI Taxonomy" id="1384049"/>
    <lineage>
        <taxon>Bacteria</taxon>
        <taxon>Bacillati</taxon>
        <taxon>Bacillota</taxon>
        <taxon>Bacilli</taxon>
        <taxon>Bacillales</taxon>
        <taxon>Caryophanaceae</taxon>
        <taxon>Ureibacillus</taxon>
    </lineage>
</organism>
<dbReference type="Proteomes" id="UP000030416">
    <property type="component" value="Unassembled WGS sequence"/>
</dbReference>
<evidence type="ECO:0000313" key="5">
    <source>
        <dbReference type="EMBL" id="KGR73628.1"/>
    </source>
</evidence>
<dbReference type="RefSeq" id="WP_036190199.1">
    <property type="nucleotide sequence ID" value="NZ_AVDA01000041.1"/>
</dbReference>
<keyword evidence="1" id="KW-0547">Nucleotide-binding</keyword>
<name>A0A0A3HTL4_9BACL</name>
<dbReference type="Pfam" id="PF08706">
    <property type="entry name" value="D5_N"/>
    <property type="match status" value="1"/>
</dbReference>
<keyword evidence="6" id="KW-1185">Reference proteome</keyword>
<evidence type="ECO:0000313" key="6">
    <source>
        <dbReference type="Proteomes" id="UP000030416"/>
    </source>
</evidence>
<proteinExistence type="predicted"/>
<sequence>MNELLRKFSVEKQEIIKGAISNFKSGVTNTVGLQASLLGVIEAEDIIRVLQLVSMTEEELAIEGGKDYLFEPKKKEVAERERKLAEFFTEKGDNAKGEPILKPKFIKEIHTYNEQDEIVKTTRRLNKNMFTKYLVVKYPMCDVFKMKYFYEDGVYIEKAYNEIKIIIQEELDLLGDDLVGTNTIKDIAELWTNTRSVSAMAKDLNKNPYLVNFKNGILDLKTMKLLPHTMELKTTIQINANFDKNAKSKYFNDFYNFTFPDKGVQKLVWQILGYSMSLFFTQKKRFFIFFGDKDVGKSTFFNTTINALLPESARLHRELKEFTQDKYATADLFGKVVNINSELSSETVSNIELLKQLAGKDGITAQRKFGQPFSFVPIAKYIFAANTLPTISTQDASSAFYERVILVPFTKKVKFKDRSLEDNIKNNDLNYVATMAFTALHEMINNNFEFDIPENINEILQEYEEENNSVISFVQKCCILEEKGYVHKDEFMKFYIAYCEQELEQSSKSLKQVKRILEMQFDINTEHRVRNIRGYLKGITLNTQEIQHFSFFDNVNRTK</sequence>
<dbReference type="SMART" id="SM00885">
    <property type="entry name" value="D5_N"/>
    <property type="match status" value="1"/>
</dbReference>
<reference evidence="5 6" key="1">
    <citation type="submission" date="2014-02" db="EMBL/GenBank/DDBJ databases">
        <title>Draft genome sequence of Lysinibacillus manganicus DSM 26584T.</title>
        <authorList>
            <person name="Zhang F."/>
            <person name="Wang G."/>
            <person name="Zhang L."/>
        </authorList>
    </citation>
    <scope>NUCLEOTIDE SEQUENCE [LARGE SCALE GENOMIC DNA]</scope>
    <source>
        <strain evidence="5 6">DSM 26584</strain>
    </source>
</reference>
<keyword evidence="2" id="KW-0378">Hydrolase</keyword>
<dbReference type="STRING" id="1384049.CD29_19215"/>
<evidence type="ECO:0000256" key="3">
    <source>
        <dbReference type="ARBA" id="ARBA00022840"/>
    </source>
</evidence>
<dbReference type="AlphaFoldDB" id="A0A0A3HTL4"/>
<dbReference type="PANTHER" id="PTHR35372:SF2">
    <property type="entry name" value="SF3 HELICASE DOMAIN-CONTAINING PROTEIN"/>
    <property type="match status" value="1"/>
</dbReference>
<dbReference type="EMBL" id="JPVN01000041">
    <property type="protein sequence ID" value="KGR73628.1"/>
    <property type="molecule type" value="Genomic_DNA"/>
</dbReference>
<dbReference type="OrthoDB" id="9763644at2"/>
<dbReference type="PANTHER" id="PTHR35372">
    <property type="entry name" value="ATP BINDING PROTEIN-RELATED"/>
    <property type="match status" value="1"/>
</dbReference>
<dbReference type="eggNOG" id="COG3378">
    <property type="taxonomic scope" value="Bacteria"/>
</dbReference>
<evidence type="ECO:0000256" key="2">
    <source>
        <dbReference type="ARBA" id="ARBA00022801"/>
    </source>
</evidence>
<dbReference type="GO" id="GO:0016787">
    <property type="term" value="F:hydrolase activity"/>
    <property type="evidence" value="ECO:0007669"/>
    <property type="project" value="UniProtKB-KW"/>
</dbReference>
<dbReference type="SUPFAM" id="SSF52540">
    <property type="entry name" value="P-loop containing nucleoside triphosphate hydrolases"/>
    <property type="match status" value="1"/>
</dbReference>
<dbReference type="InterPro" id="IPR051620">
    <property type="entry name" value="ORF904-like_C"/>
</dbReference>
<accession>A0A0A3HTL4</accession>
<evidence type="ECO:0000259" key="4">
    <source>
        <dbReference type="PROSITE" id="PS51206"/>
    </source>
</evidence>